<keyword evidence="4" id="KW-0804">Transcription</keyword>
<dbReference type="InterPro" id="IPR010982">
    <property type="entry name" value="Lambda_DNA-bd_dom_sf"/>
</dbReference>
<keyword evidence="1" id="KW-0678">Repressor</keyword>
<dbReference type="KEGG" id="knv:Pan216_10900"/>
<sequence>MKVTLRDIAEAADVSISTVSRVLKGDPVISTDRASLIRGIATRMNYRGRDGAKSTVALAQQTLCGRSVGLVTLGMDRSLLSLPTVALALNGAEAALSQAGANVLLCHVPDLEQHASSLERQSLDGVVLMGALQGNRIATARSALLDRLRQTATVWIVGKPQDCWGDVVMSDSVAVGTRAAEYLIERGHTRLGFVNPKPDHLQFRQRETGFLAAAARAGVRVERFCEDPPGGWSLPLRPPTDVDAVERLVDQMLRSRVRPTGLLAAADSVATLTYRALAARDLVVGRDISVISANNDTAWIAGLHPRLTTFDVHAERIGRLAVHQLAFRMSDPGAPGEVQLLVEPTLVEGNSVARRT</sequence>
<evidence type="ECO:0000256" key="1">
    <source>
        <dbReference type="ARBA" id="ARBA00022491"/>
    </source>
</evidence>
<evidence type="ECO:0000259" key="5">
    <source>
        <dbReference type="PROSITE" id="PS50932"/>
    </source>
</evidence>
<dbReference type="CDD" id="cd01392">
    <property type="entry name" value="HTH_LacI"/>
    <property type="match status" value="1"/>
</dbReference>
<protein>
    <submittedName>
        <fullName evidence="6">Ribose operon repressor</fullName>
    </submittedName>
</protein>
<dbReference type="PANTHER" id="PTHR30146">
    <property type="entry name" value="LACI-RELATED TRANSCRIPTIONAL REPRESSOR"/>
    <property type="match status" value="1"/>
</dbReference>
<evidence type="ECO:0000313" key="7">
    <source>
        <dbReference type="Proteomes" id="UP000317093"/>
    </source>
</evidence>
<dbReference type="Gene3D" id="3.40.50.2300">
    <property type="match status" value="2"/>
</dbReference>
<dbReference type="RefSeq" id="WP_145255807.1">
    <property type="nucleotide sequence ID" value="NZ_CP036279.1"/>
</dbReference>
<dbReference type="Gene3D" id="1.10.260.40">
    <property type="entry name" value="lambda repressor-like DNA-binding domains"/>
    <property type="match status" value="1"/>
</dbReference>
<dbReference type="InterPro" id="IPR000843">
    <property type="entry name" value="HTH_LacI"/>
</dbReference>
<gene>
    <name evidence="6" type="primary">rbsR_1</name>
    <name evidence="6" type="ORF">Pan216_10900</name>
</gene>
<keyword evidence="7" id="KW-1185">Reference proteome</keyword>
<evidence type="ECO:0000256" key="4">
    <source>
        <dbReference type="ARBA" id="ARBA00023163"/>
    </source>
</evidence>
<evidence type="ECO:0000256" key="3">
    <source>
        <dbReference type="ARBA" id="ARBA00023125"/>
    </source>
</evidence>
<dbReference type="GO" id="GO:0003700">
    <property type="term" value="F:DNA-binding transcription factor activity"/>
    <property type="evidence" value="ECO:0007669"/>
    <property type="project" value="TreeGrafter"/>
</dbReference>
<dbReference type="OrthoDB" id="291639at2"/>
<dbReference type="SUPFAM" id="SSF53822">
    <property type="entry name" value="Periplasmic binding protein-like I"/>
    <property type="match status" value="1"/>
</dbReference>
<dbReference type="SUPFAM" id="SSF47413">
    <property type="entry name" value="lambda repressor-like DNA-binding domains"/>
    <property type="match status" value="1"/>
</dbReference>
<dbReference type="EMBL" id="CP036279">
    <property type="protein sequence ID" value="QDU60251.1"/>
    <property type="molecule type" value="Genomic_DNA"/>
</dbReference>
<reference evidence="6 7" key="1">
    <citation type="submission" date="2019-02" db="EMBL/GenBank/DDBJ databases">
        <title>Deep-cultivation of Planctomycetes and their phenomic and genomic characterization uncovers novel biology.</title>
        <authorList>
            <person name="Wiegand S."/>
            <person name="Jogler M."/>
            <person name="Boedeker C."/>
            <person name="Pinto D."/>
            <person name="Vollmers J."/>
            <person name="Rivas-Marin E."/>
            <person name="Kohn T."/>
            <person name="Peeters S.H."/>
            <person name="Heuer A."/>
            <person name="Rast P."/>
            <person name="Oberbeckmann S."/>
            <person name="Bunk B."/>
            <person name="Jeske O."/>
            <person name="Meyerdierks A."/>
            <person name="Storesund J.E."/>
            <person name="Kallscheuer N."/>
            <person name="Luecker S."/>
            <person name="Lage O.M."/>
            <person name="Pohl T."/>
            <person name="Merkel B.J."/>
            <person name="Hornburger P."/>
            <person name="Mueller R.-W."/>
            <person name="Bruemmer F."/>
            <person name="Labrenz M."/>
            <person name="Spormann A.M."/>
            <person name="Op den Camp H."/>
            <person name="Overmann J."/>
            <person name="Amann R."/>
            <person name="Jetten M.S.M."/>
            <person name="Mascher T."/>
            <person name="Medema M.H."/>
            <person name="Devos D.P."/>
            <person name="Kaster A.-K."/>
            <person name="Ovreas L."/>
            <person name="Rohde M."/>
            <person name="Galperin M.Y."/>
            <person name="Jogler C."/>
        </authorList>
    </citation>
    <scope>NUCLEOTIDE SEQUENCE [LARGE SCALE GENOMIC DNA]</scope>
    <source>
        <strain evidence="6 7">Pan216</strain>
    </source>
</reference>
<dbReference type="CDD" id="cd06267">
    <property type="entry name" value="PBP1_LacI_sugar_binding-like"/>
    <property type="match status" value="1"/>
</dbReference>
<dbReference type="InterPro" id="IPR046335">
    <property type="entry name" value="LacI/GalR-like_sensor"/>
</dbReference>
<dbReference type="AlphaFoldDB" id="A0A518AZV4"/>
<dbReference type="PROSITE" id="PS00356">
    <property type="entry name" value="HTH_LACI_1"/>
    <property type="match status" value="1"/>
</dbReference>
<dbReference type="InterPro" id="IPR028082">
    <property type="entry name" value="Peripla_BP_I"/>
</dbReference>
<name>A0A518AZV4_9BACT</name>
<dbReference type="Proteomes" id="UP000317093">
    <property type="component" value="Chromosome"/>
</dbReference>
<dbReference type="PANTHER" id="PTHR30146:SF148">
    <property type="entry name" value="HTH-TYPE TRANSCRIPTIONAL REPRESSOR PURR-RELATED"/>
    <property type="match status" value="1"/>
</dbReference>
<dbReference type="PROSITE" id="PS50932">
    <property type="entry name" value="HTH_LACI_2"/>
    <property type="match status" value="1"/>
</dbReference>
<evidence type="ECO:0000313" key="6">
    <source>
        <dbReference type="EMBL" id="QDU60251.1"/>
    </source>
</evidence>
<feature type="domain" description="HTH lacI-type" evidence="5">
    <location>
        <begin position="3"/>
        <end position="57"/>
    </location>
</feature>
<keyword evidence="2" id="KW-0805">Transcription regulation</keyword>
<keyword evidence="3" id="KW-0238">DNA-binding</keyword>
<dbReference type="Pfam" id="PF00356">
    <property type="entry name" value="LacI"/>
    <property type="match status" value="1"/>
</dbReference>
<dbReference type="Pfam" id="PF13377">
    <property type="entry name" value="Peripla_BP_3"/>
    <property type="match status" value="1"/>
</dbReference>
<evidence type="ECO:0000256" key="2">
    <source>
        <dbReference type="ARBA" id="ARBA00023015"/>
    </source>
</evidence>
<accession>A0A518AZV4</accession>
<dbReference type="SMART" id="SM00354">
    <property type="entry name" value="HTH_LACI"/>
    <property type="match status" value="1"/>
</dbReference>
<organism evidence="6 7">
    <name type="scientific">Kolteria novifilia</name>
    <dbReference type="NCBI Taxonomy" id="2527975"/>
    <lineage>
        <taxon>Bacteria</taxon>
        <taxon>Pseudomonadati</taxon>
        <taxon>Planctomycetota</taxon>
        <taxon>Planctomycetia</taxon>
        <taxon>Kolteriales</taxon>
        <taxon>Kolteriaceae</taxon>
        <taxon>Kolteria</taxon>
    </lineage>
</organism>
<dbReference type="GO" id="GO:0000976">
    <property type="term" value="F:transcription cis-regulatory region binding"/>
    <property type="evidence" value="ECO:0007669"/>
    <property type="project" value="TreeGrafter"/>
</dbReference>
<proteinExistence type="predicted"/>